<feature type="domain" description="Dienelactone hydrolase" evidence="1">
    <location>
        <begin position="20"/>
        <end position="244"/>
    </location>
</feature>
<dbReference type="AlphaFoldDB" id="A0A5Q0M9A1"/>
<sequence length="250" mass="28063">MTDVSLAEKEVDIQTADGTMNTLVVHPSGRGRYPVVFFYMDAIGRREELSVMARRMASAGYFVVLPNLYYRTLREFHMTWDEAGIQEMLRMVGTLSNELVVRDTEALIRFIDIEPAAQAREIGTVGYCMSGQFAIAAAARWPDRVKAAASFHGTPLVTDKEDSPHRLASQVKGEMYFGCAENDKWADKETIGKLSDALAQCSAASQVEWYPGAQHGFVFPQRPSVYDEASAERHWDRLLSLFARRLPQSN</sequence>
<name>A0A5Q0M9A1_VARPD</name>
<evidence type="ECO:0000313" key="2">
    <source>
        <dbReference type="EMBL" id="QFZ85095.1"/>
    </source>
</evidence>
<dbReference type="InterPro" id="IPR002925">
    <property type="entry name" value="Dienelactn_hydro"/>
</dbReference>
<evidence type="ECO:0000259" key="1">
    <source>
        <dbReference type="Pfam" id="PF01738"/>
    </source>
</evidence>
<dbReference type="InterPro" id="IPR051049">
    <property type="entry name" value="Dienelactone_hydrolase-like"/>
</dbReference>
<dbReference type="GO" id="GO:0016787">
    <property type="term" value="F:hydrolase activity"/>
    <property type="evidence" value="ECO:0007669"/>
    <property type="project" value="UniProtKB-KW"/>
</dbReference>
<accession>A0A5Q0M9A1</accession>
<dbReference type="Gene3D" id="3.40.50.1820">
    <property type="entry name" value="alpha/beta hydrolase"/>
    <property type="match status" value="1"/>
</dbReference>
<keyword evidence="2" id="KW-0378">Hydrolase</keyword>
<dbReference type="RefSeq" id="WP_153283713.1">
    <property type="nucleotide sequence ID" value="NZ_CP045644.1"/>
</dbReference>
<dbReference type="PANTHER" id="PTHR46623">
    <property type="entry name" value="CARBOXYMETHYLENEBUTENOLIDASE-RELATED"/>
    <property type="match status" value="1"/>
</dbReference>
<reference evidence="2 3" key="1">
    <citation type="submission" date="2019-10" db="EMBL/GenBank/DDBJ databases">
        <title>Complete genome sequence of Variovorax paradoxus 5C-2.</title>
        <authorList>
            <person name="Gogoleva N.E."/>
            <person name="Balkin A.S."/>
        </authorList>
    </citation>
    <scope>NUCLEOTIDE SEQUENCE [LARGE SCALE GENOMIC DNA]</scope>
    <source>
        <strain evidence="2 3">5C-2</strain>
    </source>
</reference>
<dbReference type="EMBL" id="CP045644">
    <property type="protein sequence ID" value="QFZ85095.1"/>
    <property type="molecule type" value="Genomic_DNA"/>
</dbReference>
<gene>
    <name evidence="2" type="ORF">GFK26_21215</name>
</gene>
<dbReference type="InterPro" id="IPR029058">
    <property type="entry name" value="AB_hydrolase_fold"/>
</dbReference>
<organism evidence="2 3">
    <name type="scientific">Variovorax paradoxus</name>
    <dbReference type="NCBI Taxonomy" id="34073"/>
    <lineage>
        <taxon>Bacteria</taxon>
        <taxon>Pseudomonadati</taxon>
        <taxon>Pseudomonadota</taxon>
        <taxon>Betaproteobacteria</taxon>
        <taxon>Burkholderiales</taxon>
        <taxon>Comamonadaceae</taxon>
        <taxon>Variovorax</taxon>
    </lineage>
</organism>
<evidence type="ECO:0000313" key="3">
    <source>
        <dbReference type="Proteomes" id="UP000326780"/>
    </source>
</evidence>
<proteinExistence type="predicted"/>
<dbReference type="Pfam" id="PF01738">
    <property type="entry name" value="DLH"/>
    <property type="match status" value="1"/>
</dbReference>
<dbReference type="PANTHER" id="PTHR46623:SF10">
    <property type="entry name" value="CARBOXYMETHYLENEBUTENOLIDASE HOMOLOG"/>
    <property type="match status" value="1"/>
</dbReference>
<protein>
    <submittedName>
        <fullName evidence="2">Dienelactone hydrolase family protein</fullName>
    </submittedName>
</protein>
<dbReference type="SUPFAM" id="SSF53474">
    <property type="entry name" value="alpha/beta-Hydrolases"/>
    <property type="match status" value="1"/>
</dbReference>
<dbReference type="Proteomes" id="UP000326780">
    <property type="component" value="Chromosome"/>
</dbReference>